<dbReference type="PIRSF" id="PIRSF005261">
    <property type="entry name" value="Heat_shock_Hsp33"/>
    <property type="match status" value="1"/>
</dbReference>
<dbReference type="InterPro" id="IPR000397">
    <property type="entry name" value="Heat_shock_Hsp33"/>
</dbReference>
<evidence type="ECO:0000256" key="1">
    <source>
        <dbReference type="ARBA" id="ARBA00022490"/>
    </source>
</evidence>
<reference evidence="6" key="1">
    <citation type="submission" date="2019-08" db="EMBL/GenBank/DDBJ databases">
        <authorList>
            <person name="Kucharzyk K."/>
            <person name="Murdoch R.W."/>
            <person name="Higgins S."/>
            <person name="Loffler F."/>
        </authorList>
    </citation>
    <scope>NUCLEOTIDE SEQUENCE</scope>
</reference>
<dbReference type="NCBIfam" id="NF001033">
    <property type="entry name" value="PRK00114.1"/>
    <property type="match status" value="1"/>
</dbReference>
<keyword evidence="2" id="KW-0862">Zinc</keyword>
<dbReference type="Gene3D" id="3.55.30.10">
    <property type="entry name" value="Hsp33 domain"/>
    <property type="match status" value="1"/>
</dbReference>
<protein>
    <submittedName>
        <fullName evidence="6">33 kDa chaperonin</fullName>
    </submittedName>
</protein>
<proteinExistence type="inferred from homology"/>
<evidence type="ECO:0000256" key="5">
    <source>
        <dbReference type="ARBA" id="ARBA00023284"/>
    </source>
</evidence>
<keyword evidence="4" id="KW-0143">Chaperone</keyword>
<dbReference type="InterPro" id="IPR016153">
    <property type="entry name" value="Heat_shock_Hsp33_N"/>
</dbReference>
<gene>
    <name evidence="6" type="primary">hslO_17</name>
    <name evidence="6" type="ORF">SDC9_118822</name>
</gene>
<dbReference type="GO" id="GO:0042026">
    <property type="term" value="P:protein refolding"/>
    <property type="evidence" value="ECO:0007669"/>
    <property type="project" value="TreeGrafter"/>
</dbReference>
<dbReference type="HAMAP" id="MF_00117">
    <property type="entry name" value="HslO"/>
    <property type="match status" value="1"/>
</dbReference>
<dbReference type="CDD" id="cd00498">
    <property type="entry name" value="Hsp33"/>
    <property type="match status" value="1"/>
</dbReference>
<dbReference type="AlphaFoldDB" id="A0A645C4G2"/>
<dbReference type="PANTHER" id="PTHR30111">
    <property type="entry name" value="33 KDA CHAPERONIN"/>
    <property type="match status" value="1"/>
</dbReference>
<dbReference type="InterPro" id="IPR016154">
    <property type="entry name" value="Heat_shock_Hsp33_C"/>
</dbReference>
<dbReference type="SUPFAM" id="SSF64397">
    <property type="entry name" value="Hsp33 domain"/>
    <property type="match status" value="1"/>
</dbReference>
<evidence type="ECO:0000313" key="6">
    <source>
        <dbReference type="EMBL" id="MPM71851.1"/>
    </source>
</evidence>
<sequence>MSDYILRATAADGNARIFIADAKETVEKARSLHNTTPVATAALGRTLIAAGIMGSMLKGKDDIVTLQIKGDGPLGGIVVTSDAAANVRGYVHNPFADIPEANRGKLDVAKAIGKGTLSVAMDIGLKEPYTGQIELVSGEIAEDLAYYYAKSQQTPSSVGLGVLINTDCSVKKAGGFIVQLMPEATDEFIGKLEDNILKMPYITDLLDMEMTPYNILDIILKDCKYQIVDKIPMQYKCNCSRERVERALISLGINELKDILEKEGEAKLFCNFCNTEYKFGSNEIKSLINKKS</sequence>
<keyword evidence="3" id="KW-1015">Disulfide bond</keyword>
<keyword evidence="1" id="KW-0963">Cytoplasm</keyword>
<keyword evidence="5" id="KW-0676">Redox-active center</keyword>
<dbReference type="PANTHER" id="PTHR30111:SF1">
    <property type="entry name" value="33 KDA CHAPERONIN"/>
    <property type="match status" value="1"/>
</dbReference>
<dbReference type="GO" id="GO:0044183">
    <property type="term" value="F:protein folding chaperone"/>
    <property type="evidence" value="ECO:0007669"/>
    <property type="project" value="TreeGrafter"/>
</dbReference>
<dbReference type="GO" id="GO:0005737">
    <property type="term" value="C:cytoplasm"/>
    <property type="evidence" value="ECO:0007669"/>
    <property type="project" value="InterPro"/>
</dbReference>
<comment type="caution">
    <text evidence="6">The sequence shown here is derived from an EMBL/GenBank/DDBJ whole genome shotgun (WGS) entry which is preliminary data.</text>
</comment>
<dbReference type="Pfam" id="PF01430">
    <property type="entry name" value="HSP33"/>
    <property type="match status" value="1"/>
</dbReference>
<evidence type="ECO:0000256" key="2">
    <source>
        <dbReference type="ARBA" id="ARBA00022833"/>
    </source>
</evidence>
<evidence type="ECO:0000256" key="4">
    <source>
        <dbReference type="ARBA" id="ARBA00023186"/>
    </source>
</evidence>
<dbReference type="SUPFAM" id="SSF118352">
    <property type="entry name" value="HSP33 redox switch-like"/>
    <property type="match status" value="1"/>
</dbReference>
<dbReference type="Gene3D" id="3.90.1280.10">
    <property type="entry name" value="HSP33 redox switch-like"/>
    <property type="match status" value="1"/>
</dbReference>
<name>A0A645C4G2_9ZZZZ</name>
<organism evidence="6">
    <name type="scientific">bioreactor metagenome</name>
    <dbReference type="NCBI Taxonomy" id="1076179"/>
    <lineage>
        <taxon>unclassified sequences</taxon>
        <taxon>metagenomes</taxon>
        <taxon>ecological metagenomes</taxon>
    </lineage>
</organism>
<accession>A0A645C4G2</accession>
<dbReference type="GO" id="GO:0051082">
    <property type="term" value="F:unfolded protein binding"/>
    <property type="evidence" value="ECO:0007669"/>
    <property type="project" value="InterPro"/>
</dbReference>
<dbReference type="EMBL" id="VSSQ01024371">
    <property type="protein sequence ID" value="MPM71851.1"/>
    <property type="molecule type" value="Genomic_DNA"/>
</dbReference>
<evidence type="ECO:0000256" key="3">
    <source>
        <dbReference type="ARBA" id="ARBA00023157"/>
    </source>
</evidence>